<dbReference type="RefSeq" id="WP_066748222.1">
    <property type="nucleotide sequence ID" value="NZ_CAUFKJ010000006.1"/>
</dbReference>
<dbReference type="Pfam" id="PF02518">
    <property type="entry name" value="HATPase_c"/>
    <property type="match status" value="1"/>
</dbReference>
<dbReference type="AlphaFoldDB" id="A0A1B2I8K3"/>
<proteinExistence type="predicted"/>
<keyword evidence="7" id="KW-0067">ATP-binding</keyword>
<dbReference type="Gene3D" id="1.20.5.1930">
    <property type="match status" value="1"/>
</dbReference>
<evidence type="ECO:0000259" key="9">
    <source>
        <dbReference type="SMART" id="SM00387"/>
    </source>
</evidence>
<keyword evidence="11" id="KW-1185">Reference proteome</keyword>
<dbReference type="SUPFAM" id="SSF55874">
    <property type="entry name" value="ATPase domain of HSP90 chaperone/DNA topoisomerase II/histidine kinase"/>
    <property type="match status" value="1"/>
</dbReference>
<evidence type="ECO:0000256" key="2">
    <source>
        <dbReference type="ARBA" id="ARBA00012438"/>
    </source>
</evidence>
<gene>
    <name evidence="10" type="ORF">BED41_15060</name>
</gene>
<keyword evidence="3" id="KW-0597">Phosphoprotein</keyword>
<dbReference type="GO" id="GO:0046983">
    <property type="term" value="F:protein dimerization activity"/>
    <property type="evidence" value="ECO:0007669"/>
    <property type="project" value="InterPro"/>
</dbReference>
<evidence type="ECO:0000256" key="7">
    <source>
        <dbReference type="ARBA" id="ARBA00022840"/>
    </source>
</evidence>
<evidence type="ECO:0000256" key="8">
    <source>
        <dbReference type="ARBA" id="ARBA00023012"/>
    </source>
</evidence>
<dbReference type="Gene3D" id="3.30.565.10">
    <property type="entry name" value="Histidine kinase-like ATPase, C-terminal domain"/>
    <property type="match status" value="1"/>
</dbReference>
<protein>
    <recommendedName>
        <fullName evidence="2">histidine kinase</fullName>
        <ecNumber evidence="2">2.7.13.3</ecNumber>
    </recommendedName>
</protein>
<dbReference type="GO" id="GO:0000155">
    <property type="term" value="F:phosphorelay sensor kinase activity"/>
    <property type="evidence" value="ECO:0007669"/>
    <property type="project" value="InterPro"/>
</dbReference>
<dbReference type="CDD" id="cd16917">
    <property type="entry name" value="HATPase_UhpB-NarQ-NarX-like"/>
    <property type="match status" value="1"/>
</dbReference>
<dbReference type="EC" id="2.7.13.3" evidence="2"/>
<evidence type="ECO:0000256" key="1">
    <source>
        <dbReference type="ARBA" id="ARBA00000085"/>
    </source>
</evidence>
<keyword evidence="6" id="KW-0418">Kinase</keyword>
<dbReference type="InterPro" id="IPR036890">
    <property type="entry name" value="HATPase_C_sf"/>
</dbReference>
<organism evidence="10 11">
    <name type="scientific">Cloacibacillus porcorum</name>
    <dbReference type="NCBI Taxonomy" id="1197717"/>
    <lineage>
        <taxon>Bacteria</taxon>
        <taxon>Thermotogati</taxon>
        <taxon>Synergistota</taxon>
        <taxon>Synergistia</taxon>
        <taxon>Synergistales</taxon>
        <taxon>Synergistaceae</taxon>
        <taxon>Cloacibacillus</taxon>
    </lineage>
</organism>
<reference evidence="10" key="1">
    <citation type="submission" date="2016-08" db="EMBL/GenBank/DDBJ databases">
        <title>Complete genome of Cloacibacillus porcorum.</title>
        <authorList>
            <person name="Looft T."/>
            <person name="Bayles D.O."/>
            <person name="Alt D.P."/>
        </authorList>
    </citation>
    <scope>NUCLEOTIDE SEQUENCE [LARGE SCALE GENOMIC DNA]</scope>
    <source>
        <strain evidence="10">CL-84</strain>
    </source>
</reference>
<dbReference type="GO" id="GO:0005524">
    <property type="term" value="F:ATP binding"/>
    <property type="evidence" value="ECO:0007669"/>
    <property type="project" value="UniProtKB-KW"/>
</dbReference>
<dbReference type="OrthoDB" id="9781904at2"/>
<comment type="catalytic activity">
    <reaction evidence="1">
        <text>ATP + protein L-histidine = ADP + protein N-phospho-L-histidine.</text>
        <dbReference type="EC" id="2.7.13.3"/>
    </reaction>
</comment>
<evidence type="ECO:0000313" key="10">
    <source>
        <dbReference type="EMBL" id="ANZ46310.1"/>
    </source>
</evidence>
<sequence>MRKEGLLYQLITALLVPALLALVLAWVVYDQFEKSMESNANNYVENLVDSVAARLDSKKWHVQPDGTYMKKPLDEDVNSIAAVLKEMNLPGLFAVFRKDGTLIYGSPGKVNFLIDWVNSFDSPTPVKVRSKGGDYFTGMFYSIPDENIYIIGAVSWKMLFGSMVLLVTVWPFIMGTLAIITILAIYLLYEKVILPLRELDEEVSSLRLGYDLPDVSAPEAVPELQQLRSTFVVLAQSAIDKEQLSRDYITDIVKVQEEERERISREIHDGPLQDVTALVQRLRLLALDVSDEQTISSLENAEKVAMIGVKEMREFCNNLTPPWLDLGLRHSLAELCNRMSSQLGVQIDLDVEDGDDCDYDDESLPASLCLAFYRVVQESINNSVHHGGATLISVQLEKRGDRITMRIEDNGKGFDMPNDVQELRVQGHRGLSNMKERMRLAGGSLEITSTLGIGTIISCEVPLQTVE</sequence>
<evidence type="ECO:0000256" key="6">
    <source>
        <dbReference type="ARBA" id="ARBA00022777"/>
    </source>
</evidence>
<dbReference type="STRING" id="1197717.BED41_15060"/>
<evidence type="ECO:0000256" key="4">
    <source>
        <dbReference type="ARBA" id="ARBA00022679"/>
    </source>
</evidence>
<accession>A0A1B2I8K3</accession>
<evidence type="ECO:0000313" key="11">
    <source>
        <dbReference type="Proteomes" id="UP000093044"/>
    </source>
</evidence>
<dbReference type="SMART" id="SM00387">
    <property type="entry name" value="HATPase_c"/>
    <property type="match status" value="1"/>
</dbReference>
<dbReference type="PANTHER" id="PTHR24421">
    <property type="entry name" value="NITRATE/NITRITE SENSOR PROTEIN NARX-RELATED"/>
    <property type="match status" value="1"/>
</dbReference>
<keyword evidence="8" id="KW-0902">Two-component regulatory system</keyword>
<feature type="domain" description="Histidine kinase/HSP90-like ATPase" evidence="9">
    <location>
        <begin position="367"/>
        <end position="465"/>
    </location>
</feature>
<dbReference type="InterPro" id="IPR003594">
    <property type="entry name" value="HATPase_dom"/>
</dbReference>
<dbReference type="InterPro" id="IPR011712">
    <property type="entry name" value="Sig_transdc_His_kin_sub3_dim/P"/>
</dbReference>
<dbReference type="InterPro" id="IPR050482">
    <property type="entry name" value="Sensor_HK_TwoCompSys"/>
</dbReference>
<dbReference type="GeneID" id="83059166"/>
<dbReference type="PANTHER" id="PTHR24421:SF10">
    <property type="entry name" value="NITRATE_NITRITE SENSOR PROTEIN NARQ"/>
    <property type="match status" value="1"/>
</dbReference>
<keyword evidence="4" id="KW-0808">Transferase</keyword>
<name>A0A1B2I8K3_9BACT</name>
<evidence type="ECO:0000256" key="3">
    <source>
        <dbReference type="ARBA" id="ARBA00022553"/>
    </source>
</evidence>
<keyword evidence="5" id="KW-0547">Nucleotide-binding</keyword>
<dbReference type="EMBL" id="CP016757">
    <property type="protein sequence ID" value="ANZ46310.1"/>
    <property type="molecule type" value="Genomic_DNA"/>
</dbReference>
<dbReference type="Proteomes" id="UP000093044">
    <property type="component" value="Chromosome"/>
</dbReference>
<dbReference type="GO" id="GO:0016020">
    <property type="term" value="C:membrane"/>
    <property type="evidence" value="ECO:0007669"/>
    <property type="project" value="InterPro"/>
</dbReference>
<dbReference type="KEGG" id="cpor:BED41_15060"/>
<dbReference type="Pfam" id="PF07730">
    <property type="entry name" value="HisKA_3"/>
    <property type="match status" value="1"/>
</dbReference>
<evidence type="ECO:0000256" key="5">
    <source>
        <dbReference type="ARBA" id="ARBA00022741"/>
    </source>
</evidence>